<dbReference type="AlphaFoldDB" id="A0A2A2LMZ4"/>
<evidence type="ECO:0000259" key="5">
    <source>
        <dbReference type="PROSITE" id="PS50018"/>
    </source>
</evidence>
<dbReference type="PROSITE" id="PS50003">
    <property type="entry name" value="PH_DOMAIN"/>
    <property type="match status" value="1"/>
</dbReference>
<dbReference type="SUPFAM" id="SSF48350">
    <property type="entry name" value="GTPase activation domain, GAP"/>
    <property type="match status" value="1"/>
</dbReference>
<comment type="caution">
    <text evidence="6">The sequence shown here is derived from an EMBL/GenBank/DDBJ whole genome shotgun (WGS) entry which is preliminary data.</text>
</comment>
<dbReference type="STRING" id="2018661.A0A2A2LMZ4"/>
<proteinExistence type="predicted"/>
<keyword evidence="2" id="KW-0175">Coiled coil</keyword>
<evidence type="ECO:0000313" key="7">
    <source>
        <dbReference type="Proteomes" id="UP000218231"/>
    </source>
</evidence>
<keyword evidence="1" id="KW-0343">GTPase activation</keyword>
<evidence type="ECO:0000256" key="2">
    <source>
        <dbReference type="SAM" id="Coils"/>
    </source>
</evidence>
<name>A0A2A2LMZ4_9BILA</name>
<dbReference type="GO" id="GO:0005096">
    <property type="term" value="F:GTPase activator activity"/>
    <property type="evidence" value="ECO:0007669"/>
    <property type="project" value="UniProtKB-KW"/>
</dbReference>
<dbReference type="OrthoDB" id="1562946at2759"/>
<dbReference type="PANTHER" id="PTHR10194">
    <property type="entry name" value="RAS GTPASE-ACTIVATING PROTEINS"/>
    <property type="match status" value="1"/>
</dbReference>
<evidence type="ECO:0000256" key="1">
    <source>
        <dbReference type="ARBA" id="ARBA00022468"/>
    </source>
</evidence>
<dbReference type="InterPro" id="IPR039360">
    <property type="entry name" value="Ras_GTPase"/>
</dbReference>
<dbReference type="Pfam" id="PF00169">
    <property type="entry name" value="PH"/>
    <property type="match status" value="1"/>
</dbReference>
<dbReference type="Proteomes" id="UP000218231">
    <property type="component" value="Unassembled WGS sequence"/>
</dbReference>
<dbReference type="EMBL" id="LIAE01006560">
    <property type="protein sequence ID" value="PAV87574.1"/>
    <property type="molecule type" value="Genomic_DNA"/>
</dbReference>
<dbReference type="InterPro" id="IPR001936">
    <property type="entry name" value="RasGAP_dom"/>
</dbReference>
<feature type="compositionally biased region" description="Basic and acidic residues" evidence="3">
    <location>
        <begin position="722"/>
        <end position="751"/>
    </location>
</feature>
<dbReference type="InterPro" id="IPR023152">
    <property type="entry name" value="RasGAP_CS"/>
</dbReference>
<evidence type="ECO:0000259" key="4">
    <source>
        <dbReference type="PROSITE" id="PS50003"/>
    </source>
</evidence>
<dbReference type="Pfam" id="PF00616">
    <property type="entry name" value="RasGAP"/>
    <property type="match status" value="1"/>
</dbReference>
<organism evidence="6 7">
    <name type="scientific">Diploscapter pachys</name>
    <dbReference type="NCBI Taxonomy" id="2018661"/>
    <lineage>
        <taxon>Eukaryota</taxon>
        <taxon>Metazoa</taxon>
        <taxon>Ecdysozoa</taxon>
        <taxon>Nematoda</taxon>
        <taxon>Chromadorea</taxon>
        <taxon>Rhabditida</taxon>
        <taxon>Rhabditina</taxon>
        <taxon>Rhabditomorpha</taxon>
        <taxon>Rhabditoidea</taxon>
        <taxon>Rhabditidae</taxon>
        <taxon>Diploscapter</taxon>
    </lineage>
</organism>
<sequence length="948" mass="106339">MNQVNEAETIIKNEGNLNGNGEEMDQRQVQEEEEEASKSSANGSGSGSGNEDGHGHIDRDIETETEKDSQTLSEFIIDGTITASCSTNDASRNTGDDISSIPCSSVDSNIPIMTASAPSPSPLSLDLRLSDISIDQSLFNESVDLPKKWSCYSTMESSMATSSIECGSPSTISLSAIPLRLLDNLPCASPTPSTSSTRSDSIASCLRPAPFPIPIRPVPSSSFRLLQVIRIHFLAIDNFPCPSSAHPPHHVLIGAHFDSSSPHSPHFAQQPQHLTVVKRDLRMVFRSPVRLPLRPLPQSQSFGRICVHVRRNERVISLRVLDLVGLSASSASPRRLYLLVSTNANQQKREWKKLKVEDKRSIKWLELGCEPGETTTLTMKLWQGVMRGMHNLFHGEIRLDVDPEWDESRPRWLTLNPKSDVHDRKKDSLGEVSLSISYCAEHVLPLHCYESLLQAICTSHSVDPFSASCVSLLEDMPKMDLSVLAHSIVNLLISSSDLRSLLSALYRKDISRCQDHNTLFRSQTLATKMFCEFLNIHGHSYLLITLKPVIDRANLLYYFAMCFNRLTSSSSRCPFEVRSALSDLRNAVAAETHRADMQYLALSSFLIMRFFAAALLNPKSFGLVRLHLDPRLSRTLLLLSKMLQRVANCTVNSLPLSNKEPWLTSVLQLVTDVPHLKAMAKFLDDVSTLEADREEEEGATSTRQAETGAVATSTPLGPLKDGPLKDGPLKDGPLKDGPLKDGPLKDGPLKDGPLKDGHLLHFSRIRPQWKKVLQQKRRHVLLTEDEVLWYKRKESTAKESVSLSEINEIRIDGKNMLIKKTDGNEIAFQTENEAETEEWKYAIERQMARSKCEKIDRGRQLEAIHILMLQQSESIAEMKKKIQNEEDSELTEEETKRRRSLLETIDKILQIIEQLEADHTQYSQGYAAQNSQCEEDEVNYLLLNRRTR</sequence>
<feature type="domain" description="Ras-GAP" evidence="5">
    <location>
        <begin position="480"/>
        <end position="648"/>
    </location>
</feature>
<feature type="domain" description="PH" evidence="4">
    <location>
        <begin position="752"/>
        <end position="848"/>
    </location>
</feature>
<feature type="region of interest" description="Disordered" evidence="3">
    <location>
        <begin position="1"/>
        <end position="57"/>
    </location>
</feature>
<keyword evidence="7" id="KW-1185">Reference proteome</keyword>
<dbReference type="PROSITE" id="PS00509">
    <property type="entry name" value="RAS_GTPASE_ACTIV_1"/>
    <property type="match status" value="1"/>
</dbReference>
<dbReference type="SUPFAM" id="SSF50729">
    <property type="entry name" value="PH domain-like"/>
    <property type="match status" value="1"/>
</dbReference>
<evidence type="ECO:0000313" key="6">
    <source>
        <dbReference type="EMBL" id="PAV87574.1"/>
    </source>
</evidence>
<accession>A0A2A2LMZ4</accession>
<dbReference type="Gene3D" id="2.30.29.30">
    <property type="entry name" value="Pleckstrin-homology domain (PH domain)/Phosphotyrosine-binding domain (PTB)"/>
    <property type="match status" value="1"/>
</dbReference>
<dbReference type="InterPro" id="IPR001849">
    <property type="entry name" value="PH_domain"/>
</dbReference>
<dbReference type="PROSITE" id="PS50018">
    <property type="entry name" value="RAS_GTPASE_ACTIV_2"/>
    <property type="match status" value="1"/>
</dbReference>
<dbReference type="InterPro" id="IPR011993">
    <property type="entry name" value="PH-like_dom_sf"/>
</dbReference>
<dbReference type="InterPro" id="IPR008936">
    <property type="entry name" value="Rho_GTPase_activation_prot"/>
</dbReference>
<dbReference type="Gene3D" id="1.10.506.10">
    <property type="entry name" value="GTPase Activation - p120gap, domain 1"/>
    <property type="match status" value="1"/>
</dbReference>
<protein>
    <recommendedName>
        <fullName evidence="8">Ras-GAP domain-containing protein</fullName>
    </recommendedName>
</protein>
<evidence type="ECO:0008006" key="8">
    <source>
        <dbReference type="Google" id="ProtNLM"/>
    </source>
</evidence>
<gene>
    <name evidence="6" type="ORF">WR25_00294</name>
</gene>
<dbReference type="SMART" id="SM00323">
    <property type="entry name" value="RasGAP"/>
    <property type="match status" value="1"/>
</dbReference>
<dbReference type="PANTHER" id="PTHR10194:SF148">
    <property type="entry name" value="GTPASE-ACTIVATING PROTEIN"/>
    <property type="match status" value="1"/>
</dbReference>
<reference evidence="6 7" key="1">
    <citation type="journal article" date="2017" name="Curr. Biol.">
        <title>Genome architecture and evolution of a unichromosomal asexual nematode.</title>
        <authorList>
            <person name="Fradin H."/>
            <person name="Zegar C."/>
            <person name="Gutwein M."/>
            <person name="Lucas J."/>
            <person name="Kovtun M."/>
            <person name="Corcoran D."/>
            <person name="Baugh L.R."/>
            <person name="Kiontke K."/>
            <person name="Gunsalus K."/>
            <person name="Fitch D.H."/>
            <person name="Piano F."/>
        </authorList>
    </citation>
    <scope>NUCLEOTIDE SEQUENCE [LARGE SCALE GENOMIC DNA]</scope>
    <source>
        <strain evidence="6">PF1309</strain>
    </source>
</reference>
<dbReference type="SMART" id="SM00233">
    <property type="entry name" value="PH"/>
    <property type="match status" value="1"/>
</dbReference>
<evidence type="ECO:0000256" key="3">
    <source>
        <dbReference type="SAM" id="MobiDB-lite"/>
    </source>
</evidence>
<feature type="compositionally biased region" description="Polar residues" evidence="3">
    <location>
        <begin position="699"/>
        <end position="715"/>
    </location>
</feature>
<feature type="region of interest" description="Disordered" evidence="3">
    <location>
        <begin position="691"/>
        <end position="751"/>
    </location>
</feature>
<feature type="coiled-coil region" evidence="2">
    <location>
        <begin position="868"/>
        <end position="918"/>
    </location>
</feature>